<proteinExistence type="predicted"/>
<accession>A0A1Y2PEE0</accession>
<dbReference type="OrthoDB" id="1466062at2"/>
<protein>
    <recommendedName>
        <fullName evidence="3">DUF4270 domain-containing protein</fullName>
    </recommendedName>
</protein>
<dbReference type="PROSITE" id="PS51450">
    <property type="entry name" value="LRR"/>
    <property type="match status" value="1"/>
</dbReference>
<dbReference type="InterPro" id="IPR018247">
    <property type="entry name" value="EF_Hand_1_Ca_BS"/>
</dbReference>
<comment type="caution">
    <text evidence="1">The sequence shown here is derived from an EMBL/GenBank/DDBJ whole genome shotgun (WGS) entry which is preliminary data.</text>
</comment>
<gene>
    <name evidence="1" type="ORF">WH52_04035</name>
</gene>
<dbReference type="PROSITE" id="PS00018">
    <property type="entry name" value="EF_HAND_1"/>
    <property type="match status" value="1"/>
</dbReference>
<dbReference type="Proteomes" id="UP000194221">
    <property type="component" value="Unassembled WGS sequence"/>
</dbReference>
<evidence type="ECO:0000313" key="2">
    <source>
        <dbReference type="Proteomes" id="UP000194221"/>
    </source>
</evidence>
<evidence type="ECO:0000313" key="1">
    <source>
        <dbReference type="EMBL" id="OSY88842.1"/>
    </source>
</evidence>
<organism evidence="1 2">
    <name type="scientific">Tenacibaculum holothuriorum</name>
    <dbReference type="NCBI Taxonomy" id="1635173"/>
    <lineage>
        <taxon>Bacteria</taxon>
        <taxon>Pseudomonadati</taxon>
        <taxon>Bacteroidota</taxon>
        <taxon>Flavobacteriia</taxon>
        <taxon>Flavobacteriales</taxon>
        <taxon>Flavobacteriaceae</taxon>
        <taxon>Tenacibaculum</taxon>
    </lineage>
</organism>
<dbReference type="InterPro" id="IPR001611">
    <property type="entry name" value="Leu-rich_rpt"/>
</dbReference>
<name>A0A1Y2PEE0_9FLAO</name>
<dbReference type="Pfam" id="PF14092">
    <property type="entry name" value="DUF4270"/>
    <property type="match status" value="1"/>
</dbReference>
<sequence length="569" mass="63319">MIKKLGIIGVCLLVLAITISCEKDFNDIGTNIVNNGQFSTGSFPLELEITPIDLDEVRADNIGIGSLREYWLGVYNSGDYKTIEASFVSQLTVPANFSLDDKLSIDDTTDESKKVDSVFTLDYVYLKIPYTAVNTRATGDSEPKFRLDSVLGNESIATKINVYRNNTFLNTLDPSNPAQSNKFLSNQIYEKANSAEVLNDKGEAYDFTPKAKDTILPLERKLSNGNVYNDTIKIVDNATKRITTPFIRIQLDRNKMKELFWDKRKDVEFETAAAFNDYFRGVIVEASGNDGSMVPLQLGSNAALDIYYTITTFEKKEGQTNLSVKDTLPRTYSFAFNGVKNSIYKMTPATNATPAENFKIQGTAGTMAQVKVLGLNLNDADAINELKGDSNNNNIDDLTELDVDNNNYLDLKELAELRKIRGAKLLINDASLGFYVNQEISKDTALVPQRLFLYQNKDDGNAPAQLTDAYREIALFGGSLQNADKKPEKYLFRITDYISDLFDGSANDFSSLVLKVYNSPTDDAIKNNQIDENVSSRNWNPRGVTLLNGNTANGEKKAVLKISFSKEKN</sequence>
<dbReference type="EMBL" id="LAPZ01000002">
    <property type="protein sequence ID" value="OSY88842.1"/>
    <property type="molecule type" value="Genomic_DNA"/>
</dbReference>
<dbReference type="AlphaFoldDB" id="A0A1Y2PEE0"/>
<dbReference type="InterPro" id="IPR025366">
    <property type="entry name" value="DUF4270"/>
</dbReference>
<dbReference type="STRING" id="1635173.WH52_04035"/>
<keyword evidence="2" id="KW-1185">Reference proteome</keyword>
<evidence type="ECO:0008006" key="3">
    <source>
        <dbReference type="Google" id="ProtNLM"/>
    </source>
</evidence>
<dbReference type="PROSITE" id="PS51257">
    <property type="entry name" value="PROKAR_LIPOPROTEIN"/>
    <property type="match status" value="1"/>
</dbReference>
<reference evidence="1 2" key="1">
    <citation type="submission" date="2015-03" db="EMBL/GenBank/DDBJ databases">
        <title>Genome sequence of Tenacibaculum sp. S2-2, isolated from intestinal microbiota of sea cucumber, Apostichopus japonicas.</title>
        <authorList>
            <person name="Shao Z."/>
            <person name="Wang L."/>
            <person name="Li X."/>
        </authorList>
    </citation>
    <scope>NUCLEOTIDE SEQUENCE [LARGE SCALE GENOMIC DNA]</scope>
    <source>
        <strain evidence="1 2">S2-2</strain>
    </source>
</reference>
<dbReference type="RefSeq" id="WP_086029647.1">
    <property type="nucleotide sequence ID" value="NZ_LAPZ01000002.1"/>
</dbReference>
<dbReference type="InParanoid" id="A0A1Y2PEE0"/>